<proteinExistence type="predicted"/>
<organism evidence="1 2">
    <name type="scientific">Pluteus cervinus</name>
    <dbReference type="NCBI Taxonomy" id="181527"/>
    <lineage>
        <taxon>Eukaryota</taxon>
        <taxon>Fungi</taxon>
        <taxon>Dikarya</taxon>
        <taxon>Basidiomycota</taxon>
        <taxon>Agaricomycotina</taxon>
        <taxon>Agaricomycetes</taxon>
        <taxon>Agaricomycetidae</taxon>
        <taxon>Agaricales</taxon>
        <taxon>Pluteineae</taxon>
        <taxon>Pluteaceae</taxon>
        <taxon>Pluteus</taxon>
    </lineage>
</organism>
<feature type="non-terminal residue" evidence="1">
    <location>
        <position position="1"/>
    </location>
</feature>
<sequence>DEKSMRSGVTIPYRTNGKITDSFERKGEKETYSHIQFDKTQTKFEIAIWVCQDNRPFSIIGDRGFLRLMKTGRPGYYVPSASTVSCDVKRIFTRTRTRIAKILQECSRVSFQVDAWMLPNHKAYVGIVVTFEYGGEVKKLVLDIVKVAEVCSPLFSHKIVLTTHLVPHRGELGQCLLASCQGVWIGEEGLEHYT</sequence>
<keyword evidence="2" id="KW-1185">Reference proteome</keyword>
<dbReference type="Proteomes" id="UP000308600">
    <property type="component" value="Unassembled WGS sequence"/>
</dbReference>
<name>A0ACD3A4P0_9AGAR</name>
<accession>A0ACD3A4P0</accession>
<protein>
    <submittedName>
        <fullName evidence="1">Uncharacterized protein</fullName>
    </submittedName>
</protein>
<dbReference type="EMBL" id="ML208784">
    <property type="protein sequence ID" value="TFK60380.1"/>
    <property type="molecule type" value="Genomic_DNA"/>
</dbReference>
<reference evidence="1 2" key="1">
    <citation type="journal article" date="2019" name="Nat. Ecol. Evol.">
        <title>Megaphylogeny resolves global patterns of mushroom evolution.</title>
        <authorList>
            <person name="Varga T."/>
            <person name="Krizsan K."/>
            <person name="Foldi C."/>
            <person name="Dima B."/>
            <person name="Sanchez-Garcia M."/>
            <person name="Sanchez-Ramirez S."/>
            <person name="Szollosi G.J."/>
            <person name="Szarkandi J.G."/>
            <person name="Papp V."/>
            <person name="Albert L."/>
            <person name="Andreopoulos W."/>
            <person name="Angelini C."/>
            <person name="Antonin V."/>
            <person name="Barry K.W."/>
            <person name="Bougher N.L."/>
            <person name="Buchanan P."/>
            <person name="Buyck B."/>
            <person name="Bense V."/>
            <person name="Catcheside P."/>
            <person name="Chovatia M."/>
            <person name="Cooper J."/>
            <person name="Damon W."/>
            <person name="Desjardin D."/>
            <person name="Finy P."/>
            <person name="Geml J."/>
            <person name="Haridas S."/>
            <person name="Hughes K."/>
            <person name="Justo A."/>
            <person name="Karasinski D."/>
            <person name="Kautmanova I."/>
            <person name="Kiss B."/>
            <person name="Kocsube S."/>
            <person name="Kotiranta H."/>
            <person name="LaButti K.M."/>
            <person name="Lechner B.E."/>
            <person name="Liimatainen K."/>
            <person name="Lipzen A."/>
            <person name="Lukacs Z."/>
            <person name="Mihaltcheva S."/>
            <person name="Morgado L.N."/>
            <person name="Niskanen T."/>
            <person name="Noordeloos M.E."/>
            <person name="Ohm R.A."/>
            <person name="Ortiz-Santana B."/>
            <person name="Ovrebo C."/>
            <person name="Racz N."/>
            <person name="Riley R."/>
            <person name="Savchenko A."/>
            <person name="Shiryaev A."/>
            <person name="Soop K."/>
            <person name="Spirin V."/>
            <person name="Szebenyi C."/>
            <person name="Tomsovsky M."/>
            <person name="Tulloss R.E."/>
            <person name="Uehling J."/>
            <person name="Grigoriev I.V."/>
            <person name="Vagvolgyi C."/>
            <person name="Papp T."/>
            <person name="Martin F.M."/>
            <person name="Miettinen O."/>
            <person name="Hibbett D.S."/>
            <person name="Nagy L.G."/>
        </authorList>
    </citation>
    <scope>NUCLEOTIDE SEQUENCE [LARGE SCALE GENOMIC DNA]</scope>
    <source>
        <strain evidence="1 2">NL-1719</strain>
    </source>
</reference>
<evidence type="ECO:0000313" key="1">
    <source>
        <dbReference type="EMBL" id="TFK60380.1"/>
    </source>
</evidence>
<evidence type="ECO:0000313" key="2">
    <source>
        <dbReference type="Proteomes" id="UP000308600"/>
    </source>
</evidence>
<gene>
    <name evidence="1" type="ORF">BDN72DRAFT_779501</name>
</gene>